<protein>
    <submittedName>
        <fullName evidence="2">Uncharacterized protein</fullName>
    </submittedName>
</protein>
<evidence type="ECO:0000313" key="3">
    <source>
        <dbReference type="Proteomes" id="UP001470230"/>
    </source>
</evidence>
<evidence type="ECO:0000256" key="1">
    <source>
        <dbReference type="SAM" id="MobiDB-lite"/>
    </source>
</evidence>
<feature type="region of interest" description="Disordered" evidence="1">
    <location>
        <begin position="1"/>
        <end position="20"/>
    </location>
</feature>
<reference evidence="2 3" key="1">
    <citation type="submission" date="2024-04" db="EMBL/GenBank/DDBJ databases">
        <title>Tritrichomonas musculus Genome.</title>
        <authorList>
            <person name="Alves-Ferreira E."/>
            <person name="Grigg M."/>
            <person name="Lorenzi H."/>
            <person name="Galac M."/>
        </authorList>
    </citation>
    <scope>NUCLEOTIDE SEQUENCE [LARGE SCALE GENOMIC DNA]</scope>
    <source>
        <strain evidence="2 3">EAF2021</strain>
    </source>
</reference>
<gene>
    <name evidence="2" type="ORF">M9Y10_028543</name>
</gene>
<proteinExistence type="predicted"/>
<dbReference type="EMBL" id="JAPFFF010000004">
    <property type="protein sequence ID" value="KAK8891335.1"/>
    <property type="molecule type" value="Genomic_DNA"/>
</dbReference>
<name>A0ABR2KN05_9EUKA</name>
<evidence type="ECO:0000313" key="2">
    <source>
        <dbReference type="EMBL" id="KAK8891335.1"/>
    </source>
</evidence>
<organism evidence="2 3">
    <name type="scientific">Tritrichomonas musculus</name>
    <dbReference type="NCBI Taxonomy" id="1915356"/>
    <lineage>
        <taxon>Eukaryota</taxon>
        <taxon>Metamonada</taxon>
        <taxon>Parabasalia</taxon>
        <taxon>Tritrichomonadida</taxon>
        <taxon>Tritrichomonadidae</taxon>
        <taxon>Tritrichomonas</taxon>
    </lineage>
</organism>
<sequence>MTFVDTPNKKQKHPHYEHRTAKLDKKNNEFSEKKFHHIRNESTHKNLLKSFARIGMCLNGKNSAQIPSGEIDKACLILINTYEDEQRDLGTGPLNDGYLIGLNHHRHGFKVFYLYNPKSSDFTLFLGYFLQNTTEKLTVFYSGLDAATYGTHEIEFTDGRLSSGIVGNIINRNCNGKAKVIFITDTNNGGSVFDLNFENYPWNKRPSNLISFYVKKEDTLISKDIKRSHGIFTYYFCKIINDCPNITPVRLAERINPSILRFNEFFDFETTSPEIADNPIFSNN</sequence>
<keyword evidence="3" id="KW-1185">Reference proteome</keyword>
<dbReference type="Proteomes" id="UP001470230">
    <property type="component" value="Unassembled WGS sequence"/>
</dbReference>
<accession>A0ABR2KN05</accession>
<comment type="caution">
    <text evidence="2">The sequence shown here is derived from an EMBL/GenBank/DDBJ whole genome shotgun (WGS) entry which is preliminary data.</text>
</comment>